<dbReference type="InterPro" id="IPR051692">
    <property type="entry name" value="OMP-like"/>
</dbReference>
<comment type="subcellular location">
    <subcellularLocation>
        <location evidence="1">Cell outer membrane</location>
    </subcellularLocation>
</comment>
<dbReference type="Gene3D" id="2.40.160.20">
    <property type="match status" value="1"/>
</dbReference>
<evidence type="ECO:0000256" key="3">
    <source>
        <dbReference type="ARBA" id="ARBA00023136"/>
    </source>
</evidence>
<proteinExistence type="inferred from homology"/>
<evidence type="ECO:0000259" key="7">
    <source>
        <dbReference type="Pfam" id="PF13505"/>
    </source>
</evidence>
<feature type="signal peptide" evidence="6">
    <location>
        <begin position="1"/>
        <end position="31"/>
    </location>
</feature>
<dbReference type="PANTHER" id="PTHR34001">
    <property type="entry name" value="BLL7405 PROTEIN"/>
    <property type="match status" value="1"/>
</dbReference>
<protein>
    <recommendedName>
        <fullName evidence="7">Outer membrane protein beta-barrel domain-containing protein</fullName>
    </recommendedName>
</protein>
<evidence type="ECO:0000256" key="6">
    <source>
        <dbReference type="SAM" id="SignalP"/>
    </source>
</evidence>
<evidence type="ECO:0000256" key="1">
    <source>
        <dbReference type="ARBA" id="ARBA00004442"/>
    </source>
</evidence>
<dbReference type="InterPro" id="IPR011250">
    <property type="entry name" value="OMP/PagP_B-barrel"/>
</dbReference>
<dbReference type="PANTHER" id="PTHR34001:SF3">
    <property type="entry name" value="BLL7405 PROTEIN"/>
    <property type="match status" value="1"/>
</dbReference>
<evidence type="ECO:0000313" key="9">
    <source>
        <dbReference type="Proteomes" id="UP000237682"/>
    </source>
</evidence>
<keyword evidence="2 6" id="KW-0732">Signal</keyword>
<comment type="similarity">
    <text evidence="5">Belongs to the Omp25/RopB family.</text>
</comment>
<dbReference type="InterPro" id="IPR027385">
    <property type="entry name" value="Beta-barrel_OMP"/>
</dbReference>
<keyword evidence="4" id="KW-0998">Cell outer membrane</keyword>
<reference evidence="8 9" key="1">
    <citation type="submission" date="2018-02" db="EMBL/GenBank/DDBJ databases">
        <title>Whole genome sequencing of endophytic bacterium.</title>
        <authorList>
            <person name="Eedara R."/>
            <person name="Podile A.R."/>
        </authorList>
    </citation>
    <scope>NUCLEOTIDE SEQUENCE [LARGE SCALE GENOMIC DNA]</scope>
    <source>
        <strain evidence="8 9">RP1T</strain>
    </source>
</reference>
<feature type="chain" id="PRO_5015597085" description="Outer membrane protein beta-barrel domain-containing protein" evidence="6">
    <location>
        <begin position="32"/>
        <end position="265"/>
    </location>
</feature>
<evidence type="ECO:0000256" key="2">
    <source>
        <dbReference type="ARBA" id="ARBA00022729"/>
    </source>
</evidence>
<name>A0A2S9QC46_9HYPH</name>
<sequence>MNSRTLIWTMAMRKLLLASSALVCLSGVAMAADLAPTAVEPVAPVAAPFSWTGFYAGLNAGYGWTQSDEGWRHTSGGDAPDAIALRQSLTNHSYDLNGFLGGAQIGYNWQQGHFVVGAEADADFYQKSFSKTRSLLPNFPGNSVTQTGKVTGFYTARVRLGYAFDRTLIYATGGWAGTQLDFRDSSAYPASFQGVSKSEFKSGWTVGAGVEQAVNEHWSVKLEYLYADFGSTKSSSCNNAAPDLCYSHKHDVKTNVVRLGVNYKF</sequence>
<dbReference type="EMBL" id="PUEJ01000005">
    <property type="protein sequence ID" value="PRH86922.1"/>
    <property type="molecule type" value="Genomic_DNA"/>
</dbReference>
<comment type="caution">
    <text evidence="8">The sequence shown here is derived from an EMBL/GenBank/DDBJ whole genome shotgun (WGS) entry which is preliminary data.</text>
</comment>
<keyword evidence="9" id="KW-1185">Reference proteome</keyword>
<accession>A0A2S9QC46</accession>
<dbReference type="OrthoDB" id="9815357at2"/>
<keyword evidence="3" id="KW-0472">Membrane</keyword>
<dbReference type="SUPFAM" id="SSF56925">
    <property type="entry name" value="OMPA-like"/>
    <property type="match status" value="1"/>
</dbReference>
<organism evidence="8 9">
    <name type="scientific">Labrys okinawensis</name>
    <dbReference type="NCBI Taxonomy" id="346911"/>
    <lineage>
        <taxon>Bacteria</taxon>
        <taxon>Pseudomonadati</taxon>
        <taxon>Pseudomonadota</taxon>
        <taxon>Alphaproteobacteria</taxon>
        <taxon>Hyphomicrobiales</taxon>
        <taxon>Xanthobacteraceae</taxon>
        <taxon>Labrys</taxon>
    </lineage>
</organism>
<dbReference type="Pfam" id="PF13505">
    <property type="entry name" value="OMP_b-brl"/>
    <property type="match status" value="1"/>
</dbReference>
<feature type="domain" description="Outer membrane protein beta-barrel" evidence="7">
    <location>
        <begin position="44"/>
        <end position="265"/>
    </location>
</feature>
<dbReference type="Proteomes" id="UP000237682">
    <property type="component" value="Unassembled WGS sequence"/>
</dbReference>
<dbReference type="GO" id="GO:0009279">
    <property type="term" value="C:cell outer membrane"/>
    <property type="evidence" value="ECO:0007669"/>
    <property type="project" value="UniProtKB-SubCell"/>
</dbReference>
<evidence type="ECO:0000256" key="5">
    <source>
        <dbReference type="ARBA" id="ARBA00038306"/>
    </source>
</evidence>
<evidence type="ECO:0000256" key="4">
    <source>
        <dbReference type="ARBA" id="ARBA00023237"/>
    </source>
</evidence>
<dbReference type="AlphaFoldDB" id="A0A2S9QC46"/>
<evidence type="ECO:0000313" key="8">
    <source>
        <dbReference type="EMBL" id="PRH86922.1"/>
    </source>
</evidence>
<gene>
    <name evidence="8" type="ORF">C5L14_16685</name>
</gene>